<evidence type="ECO:0000256" key="4">
    <source>
        <dbReference type="ARBA" id="ARBA00022840"/>
    </source>
</evidence>
<feature type="repeat" description="WD" evidence="5">
    <location>
        <begin position="1605"/>
        <end position="1647"/>
    </location>
</feature>
<dbReference type="OrthoDB" id="9765809at2"/>
<feature type="repeat" description="WD" evidence="5">
    <location>
        <begin position="914"/>
        <end position="936"/>
    </location>
</feature>
<sequence>MPSDPPQRPVDGGEHGADKTFQMPLEAEGEGQVSPDPQAHEATIQEQPGGDSSFSSPESTISEAAPALRADATFQMPVDESAGEAPRDSRASESWHTQTVKLDADDGSRTIVTGIPDVEESSIDPAGRTFQESGSGSGVESAGRSDASQTVNLDSLDASERERIESGVTLGGQKSASGSTPFQLSRGMEGEMLLQPRQIGFIQNGAGQTADYLINKVLGEGGMGTVYLAEQLSLDRLIALKVIKPLPAADRAKLQSSNRLASAEKQRRDLFLSEALVTGALDHPNIVPIHDVGRADDGSPFYSMKRVEGQSWRNVLAKNSLDENLEILLKVSDAVGFAHARGVIHRDIKPENVMLGEFGVVMLMDWGLAIVTPTFPKYGSLRQASGFGGSPAYMAPEMVGRAEDLTPAADIYLLGASLYEIITGKAPHPRPGGELTGWASVRAYLDDVVKLNVIAPPEPRHQGELMDIALKAMATQPEYRYPTVKEFQRAIRGYRSHAESIALAARAHLDLEKAIQSQDYADFARSQFGYEEALEMWEGNVTAQAGLMVAKRHYAEAALAKQDFDLGLSLLDPGDHEHQPLIARLKEGQAERAGRERRLKIAYRTTMGLSLLLIAGGLFSLKLISDAATAREEAIAAFREKATAEKEAVAANEEKETAQREAAATVAAADERVKQAATEVATAEVRATQLEEQAVASSKKAEAAEQEAMLAVVARKEAVDAATAARSDAEQAQTLASKARKAADDASKLARSEEYVSQIGLARTRIEQNEFEDARRILEAIRERAPADKPMEWEWRWLWRQCHQSLGDARLSSGGADVTVQENGQAFVALDGGAAQPVSIANGLSVDGPALSPPAETRGQLAAVSPDGSLVAVAGADAAIHLFDAKDHAPQGILSGHQPGAAIRRLLFLPDGRLLSTSDDQTVRLWDPQTARELATGWHIAPVRDVAAVQTPAGLRVVTAVRDLRGGAVLVWNWTPADESRLQLRGEFREHAAPVTAVAVSRDGRLVASGDIRGRVLVWPADEVTRADTQDALRRAVRVMRSGAPDRSQDEARSIARELHEVRRSPGLALQSSSSTRPAHADEITRLEFNRSGDLLLSASADYTVKTWSIADGAVRRTLLGHGAGVTSAVFAENDSRIISTGADRSVRTWDVAANDLTPEFRADATSKLQAHFDEIWSASFDPTGKRILTAGRDHSARIIEFDSATSSFRNVGELVEEEGKPAAVDPSLVEGARWVAFSMAVRADARRLYVADTEGFIRVWDMERAVEVASIPHTGRNFALAISRDGKRLATGSEDSAIAARLWPLNENGAPTGDRPVDLIGPTGMLSAVAFSPDGKTVFTGTVKQTSGIGTLWDTETGRELTVVPRLRARVNAAVFSPSGDDLFVASDDSAVVQYNIPRGEVVRTFPLPGYVTDLSLSDDGQRLLTVSMLDAATGARSRLTLWTVPQSGEEPQAALLSESQFVKKNAPTADDEILSARFMPGGVTAVSVHRSHDRRVSQVRLWNLADAGKPVVERVLRIPTTIPAADLATVVRDPKSQTDKLLSLHLDSVFQWNLRTLTHELSFRQAAAITEAAFSPDGRWIATGSRSIVLWDTVSRKSIGKVESPHEGAVTTVHWDPSTPGRFASGGNDGKVRLWTMSADEAAPRAVATFDADSPVRRVRWSRNGRLLAVCDDGRARVWNVAQADQPAIVFSSGESSPLLSGAFSPRGDAILAGSGSGLAYVWKLDAGDRDRPWAVLRGHADAVEDVGFLANPEDPDGELRYLTASRDRSARLWSIVDVSGLSQEEPVRVREVLALRKHDLGVTAIQATPDGRTLMTASLDGRVILWPTGDDR</sequence>
<dbReference type="PRINTS" id="PR00320">
    <property type="entry name" value="GPROTEINBRPT"/>
</dbReference>
<evidence type="ECO:0000256" key="3">
    <source>
        <dbReference type="ARBA" id="ARBA00022741"/>
    </source>
</evidence>
<dbReference type="InterPro" id="IPR015943">
    <property type="entry name" value="WD40/YVTN_repeat-like_dom_sf"/>
</dbReference>
<keyword evidence="4 6" id="KW-0067">ATP-binding</keyword>
<dbReference type="InterPro" id="IPR011009">
    <property type="entry name" value="Kinase-like_dom_sf"/>
</dbReference>
<dbReference type="CDD" id="cd00200">
    <property type="entry name" value="WD40"/>
    <property type="match status" value="3"/>
</dbReference>
<name>A0A517S7K7_9PLAN</name>
<feature type="domain" description="Protein kinase" evidence="9">
    <location>
        <begin position="212"/>
        <end position="500"/>
    </location>
</feature>
<dbReference type="SMART" id="SM00220">
    <property type="entry name" value="S_TKc"/>
    <property type="match status" value="1"/>
</dbReference>
<dbReference type="PANTHER" id="PTHR19879">
    <property type="entry name" value="TRANSCRIPTION INITIATION FACTOR TFIID"/>
    <property type="match status" value="1"/>
</dbReference>
<feature type="repeat" description="WD" evidence="5">
    <location>
        <begin position="1798"/>
        <end position="1835"/>
    </location>
</feature>
<accession>A0A517S7K7</accession>
<evidence type="ECO:0000256" key="7">
    <source>
        <dbReference type="SAM" id="Coils"/>
    </source>
</evidence>
<dbReference type="SUPFAM" id="SSF50978">
    <property type="entry name" value="WD40 repeat-like"/>
    <property type="match status" value="2"/>
</dbReference>
<keyword evidence="2" id="KW-0677">Repeat</keyword>
<dbReference type="PROSITE" id="PS50294">
    <property type="entry name" value="WD_REPEATS_REGION"/>
    <property type="match status" value="5"/>
</dbReference>
<feature type="compositionally biased region" description="Low complexity" evidence="8">
    <location>
        <begin position="52"/>
        <end position="62"/>
    </location>
</feature>
<evidence type="ECO:0000256" key="8">
    <source>
        <dbReference type="SAM" id="MobiDB-lite"/>
    </source>
</evidence>
<feature type="repeat" description="WD" evidence="5">
    <location>
        <begin position="1169"/>
        <end position="1210"/>
    </location>
</feature>
<dbReference type="GO" id="GO:0005524">
    <property type="term" value="F:ATP binding"/>
    <property type="evidence" value="ECO:0007669"/>
    <property type="project" value="UniProtKB-UniRule"/>
</dbReference>
<feature type="binding site" evidence="6">
    <location>
        <position position="241"/>
    </location>
    <ligand>
        <name>ATP</name>
        <dbReference type="ChEBI" id="CHEBI:30616"/>
    </ligand>
</feature>
<dbReference type="SMART" id="SM00320">
    <property type="entry name" value="WD40"/>
    <property type="match status" value="17"/>
</dbReference>
<dbReference type="Gene3D" id="1.10.510.10">
    <property type="entry name" value="Transferase(Phosphotransferase) domain 1"/>
    <property type="match status" value="1"/>
</dbReference>
<dbReference type="PANTHER" id="PTHR19879:SF9">
    <property type="entry name" value="TRANSCRIPTION INITIATION FACTOR TFIID SUBUNIT 5"/>
    <property type="match status" value="1"/>
</dbReference>
<keyword evidence="7" id="KW-0175">Coiled coil</keyword>
<evidence type="ECO:0000313" key="10">
    <source>
        <dbReference type="EMBL" id="QDT52114.1"/>
    </source>
</evidence>
<evidence type="ECO:0000313" key="11">
    <source>
        <dbReference type="Proteomes" id="UP000315700"/>
    </source>
</evidence>
<feature type="repeat" description="WD" evidence="5">
    <location>
        <begin position="1119"/>
        <end position="1160"/>
    </location>
</feature>
<dbReference type="Proteomes" id="UP000315700">
    <property type="component" value="Chromosome"/>
</dbReference>
<dbReference type="InterPro" id="IPR001680">
    <property type="entry name" value="WD40_rpt"/>
</dbReference>
<proteinExistence type="predicted"/>
<keyword evidence="10" id="KW-0418">Kinase</keyword>
<organism evidence="10 11">
    <name type="scientific">Caulifigura coniformis</name>
    <dbReference type="NCBI Taxonomy" id="2527983"/>
    <lineage>
        <taxon>Bacteria</taxon>
        <taxon>Pseudomonadati</taxon>
        <taxon>Planctomycetota</taxon>
        <taxon>Planctomycetia</taxon>
        <taxon>Planctomycetales</taxon>
        <taxon>Planctomycetaceae</taxon>
        <taxon>Caulifigura</taxon>
    </lineage>
</organism>
<dbReference type="GO" id="GO:0004674">
    <property type="term" value="F:protein serine/threonine kinase activity"/>
    <property type="evidence" value="ECO:0007669"/>
    <property type="project" value="UniProtKB-EC"/>
</dbReference>
<dbReference type="Pfam" id="PF00069">
    <property type="entry name" value="Pkinase"/>
    <property type="match status" value="1"/>
</dbReference>
<dbReference type="SUPFAM" id="SSF50998">
    <property type="entry name" value="Quinoprotein alcohol dehydrogenase-like"/>
    <property type="match status" value="1"/>
</dbReference>
<dbReference type="KEGG" id="ccos:Pan44_01230"/>
<feature type="repeat" description="WD" evidence="5">
    <location>
        <begin position="1077"/>
        <end position="1118"/>
    </location>
</feature>
<dbReference type="PROSITE" id="PS50011">
    <property type="entry name" value="PROTEIN_KINASE_DOM"/>
    <property type="match status" value="1"/>
</dbReference>
<dbReference type="InterPro" id="IPR019775">
    <property type="entry name" value="WD40_repeat_CS"/>
</dbReference>
<feature type="coiled-coil region" evidence="7">
    <location>
        <begin position="641"/>
        <end position="707"/>
    </location>
</feature>
<dbReference type="InterPro" id="IPR020472">
    <property type="entry name" value="WD40_PAC1"/>
</dbReference>
<dbReference type="EMBL" id="CP036271">
    <property type="protein sequence ID" value="QDT52114.1"/>
    <property type="molecule type" value="Genomic_DNA"/>
</dbReference>
<dbReference type="InterPro" id="IPR036322">
    <property type="entry name" value="WD40_repeat_dom_sf"/>
</dbReference>
<reference evidence="10 11" key="1">
    <citation type="submission" date="2019-02" db="EMBL/GenBank/DDBJ databases">
        <title>Deep-cultivation of Planctomycetes and their phenomic and genomic characterization uncovers novel biology.</title>
        <authorList>
            <person name="Wiegand S."/>
            <person name="Jogler M."/>
            <person name="Boedeker C."/>
            <person name="Pinto D."/>
            <person name="Vollmers J."/>
            <person name="Rivas-Marin E."/>
            <person name="Kohn T."/>
            <person name="Peeters S.H."/>
            <person name="Heuer A."/>
            <person name="Rast P."/>
            <person name="Oberbeckmann S."/>
            <person name="Bunk B."/>
            <person name="Jeske O."/>
            <person name="Meyerdierks A."/>
            <person name="Storesund J.E."/>
            <person name="Kallscheuer N."/>
            <person name="Luecker S."/>
            <person name="Lage O.M."/>
            <person name="Pohl T."/>
            <person name="Merkel B.J."/>
            <person name="Hornburger P."/>
            <person name="Mueller R.-W."/>
            <person name="Bruemmer F."/>
            <person name="Labrenz M."/>
            <person name="Spormann A.M."/>
            <person name="Op den Camp H."/>
            <person name="Overmann J."/>
            <person name="Amann R."/>
            <person name="Jetten M.S.M."/>
            <person name="Mascher T."/>
            <person name="Medema M.H."/>
            <person name="Devos D.P."/>
            <person name="Kaster A.-K."/>
            <person name="Ovreas L."/>
            <person name="Rohde M."/>
            <person name="Galperin M.Y."/>
            <person name="Jogler C."/>
        </authorList>
    </citation>
    <scope>NUCLEOTIDE SEQUENCE [LARGE SCALE GENOMIC DNA]</scope>
    <source>
        <strain evidence="10 11">Pan44</strain>
    </source>
</reference>
<dbReference type="Gene3D" id="2.130.10.10">
    <property type="entry name" value="YVTN repeat-like/Quinoprotein amine dehydrogenase"/>
    <property type="match status" value="5"/>
</dbReference>
<dbReference type="CDD" id="cd14014">
    <property type="entry name" value="STKc_PknB_like"/>
    <property type="match status" value="1"/>
</dbReference>
<dbReference type="InterPro" id="IPR017441">
    <property type="entry name" value="Protein_kinase_ATP_BS"/>
</dbReference>
<dbReference type="RefSeq" id="WP_145026200.1">
    <property type="nucleotide sequence ID" value="NZ_CP036271.1"/>
</dbReference>
<dbReference type="InParanoid" id="A0A517S7K7"/>
<dbReference type="InterPro" id="IPR011047">
    <property type="entry name" value="Quinoprotein_ADH-like_sf"/>
</dbReference>
<evidence type="ECO:0000259" key="9">
    <source>
        <dbReference type="PROSITE" id="PS50011"/>
    </source>
</evidence>
<dbReference type="Pfam" id="PF00400">
    <property type="entry name" value="WD40"/>
    <property type="match status" value="9"/>
</dbReference>
<evidence type="ECO:0000256" key="6">
    <source>
        <dbReference type="PROSITE-ProRule" id="PRU10141"/>
    </source>
</evidence>
<dbReference type="PROSITE" id="PS00108">
    <property type="entry name" value="PROTEIN_KINASE_ST"/>
    <property type="match status" value="1"/>
</dbReference>
<protein>
    <submittedName>
        <fullName evidence="10">Serine/threonine-protein kinase PknD</fullName>
        <ecNumber evidence="10">2.7.11.1</ecNumber>
    </submittedName>
</protein>
<dbReference type="Gene3D" id="3.30.200.20">
    <property type="entry name" value="Phosphorylase Kinase, domain 1"/>
    <property type="match status" value="1"/>
</dbReference>
<dbReference type="InterPro" id="IPR000719">
    <property type="entry name" value="Prot_kinase_dom"/>
</dbReference>
<feature type="region of interest" description="Disordered" evidence="8">
    <location>
        <begin position="1"/>
        <end position="160"/>
    </location>
</feature>
<keyword evidence="10" id="KW-0808">Transferase</keyword>
<dbReference type="SUPFAM" id="SSF56112">
    <property type="entry name" value="Protein kinase-like (PK-like)"/>
    <property type="match status" value="1"/>
</dbReference>
<dbReference type="PROSITE" id="PS50082">
    <property type="entry name" value="WD_REPEATS_2"/>
    <property type="match status" value="7"/>
</dbReference>
<keyword evidence="11" id="KW-1185">Reference proteome</keyword>
<gene>
    <name evidence="10" type="primary">pknD_1</name>
    <name evidence="10" type="ORF">Pan44_01230</name>
</gene>
<dbReference type="InterPro" id="IPR008271">
    <property type="entry name" value="Ser/Thr_kinase_AS"/>
</dbReference>
<evidence type="ECO:0000256" key="2">
    <source>
        <dbReference type="ARBA" id="ARBA00022737"/>
    </source>
</evidence>
<keyword evidence="1 5" id="KW-0853">WD repeat</keyword>
<keyword evidence="3 6" id="KW-0547">Nucleotide-binding</keyword>
<dbReference type="PROSITE" id="PS00107">
    <property type="entry name" value="PROTEIN_KINASE_ATP"/>
    <property type="match status" value="1"/>
</dbReference>
<feature type="repeat" description="WD" evidence="5">
    <location>
        <begin position="988"/>
        <end position="1029"/>
    </location>
</feature>
<evidence type="ECO:0000256" key="5">
    <source>
        <dbReference type="PROSITE-ProRule" id="PRU00221"/>
    </source>
</evidence>
<dbReference type="PROSITE" id="PS00678">
    <property type="entry name" value="WD_REPEATS_1"/>
    <property type="match status" value="1"/>
</dbReference>
<dbReference type="EC" id="2.7.11.1" evidence="10"/>
<evidence type="ECO:0000256" key="1">
    <source>
        <dbReference type="ARBA" id="ARBA00022574"/>
    </source>
</evidence>